<evidence type="ECO:0000256" key="1">
    <source>
        <dbReference type="ARBA" id="ARBA00010852"/>
    </source>
</evidence>
<sequence>MSMLHDSALATILYRMEHSFHEQSLSSQKSITENGDNLLHDSSSNNVLSNISLSNDIIDDLDRYLLNSDQLSDESHASTPSISSSSAPLTHQSSSSSQFEFILNALTSSSARINEETTTYLNQGQPYEIKFQANINSFSENKSSPTTYRSILRLCFWDKTLQNQERELMQKWLNEQQLSSLFDIDTNLTYGILSIICSRQIPNAVEIVWDTSTTTSLFIRFKCTSTDFANKRHGGEKGIPLRIQIDTYHENGIDNVKHLHACCCKIQLFRLKGAQRKNKADKLRIDKLNHDQRRRYQTTLEYTILQSCNASPLYTLDLLSLSYPPDDLSDVYTLSTENDSVEKKDYDDIQKKLNDNYEFLSTPSPDVKYIGLDLSKEKEIETKLSIRSSNEDVLKWLKTYNFSTVLNRFQHYTGMDLFRLTTNDLGRICNDDDSIGIRLYNQLHEIIVPPLKTFYIKTANNDIYSVIYLHTLTRRELVEKIFELTHQETCNLILELNKIKIKIDNDNVVKYSLPNDGQFYLKILPYEFILCLINNTSV</sequence>
<dbReference type="GO" id="GO:0001228">
    <property type="term" value="F:DNA-binding transcription activator activity, RNA polymerase II-specific"/>
    <property type="evidence" value="ECO:0007669"/>
    <property type="project" value="TreeGrafter"/>
</dbReference>
<accession>A0A816BED4</accession>
<proteinExistence type="inferred from homology"/>
<evidence type="ECO:0000313" key="6">
    <source>
        <dbReference type="Proteomes" id="UP000663832"/>
    </source>
</evidence>
<dbReference type="PANTHER" id="PTHR11037:SF21">
    <property type="entry name" value="GEMINI, ISOFORM C"/>
    <property type="match status" value="1"/>
</dbReference>
<feature type="domain" description="Grh/CP2 DB" evidence="3">
    <location>
        <begin position="95"/>
        <end position="336"/>
    </location>
</feature>
<name>A0A816BED4_9BILA</name>
<dbReference type="Pfam" id="PF18016">
    <property type="entry name" value="SAM_3"/>
    <property type="match status" value="1"/>
</dbReference>
<dbReference type="EMBL" id="CAJNOM010001404">
    <property type="protein sequence ID" value="CAF1606607.1"/>
    <property type="molecule type" value="Genomic_DNA"/>
</dbReference>
<dbReference type="Gene3D" id="1.10.150.50">
    <property type="entry name" value="Transcription Factor, Ets-1"/>
    <property type="match status" value="1"/>
</dbReference>
<evidence type="ECO:0000313" key="4">
    <source>
        <dbReference type="EMBL" id="CAF1378383.1"/>
    </source>
</evidence>
<comment type="similarity">
    <text evidence="1">Belongs to the grh/CP2 family. CP2 subfamily.</text>
</comment>
<protein>
    <recommendedName>
        <fullName evidence="3">Grh/CP2 DB domain-containing protein</fullName>
    </recommendedName>
</protein>
<evidence type="ECO:0000259" key="3">
    <source>
        <dbReference type="PROSITE" id="PS51968"/>
    </source>
</evidence>
<evidence type="ECO:0000313" key="5">
    <source>
        <dbReference type="EMBL" id="CAF1606607.1"/>
    </source>
</evidence>
<dbReference type="PROSITE" id="PS51968">
    <property type="entry name" value="GRH_CP2_DB"/>
    <property type="match status" value="1"/>
</dbReference>
<dbReference type="GO" id="GO:0000978">
    <property type="term" value="F:RNA polymerase II cis-regulatory region sequence-specific DNA binding"/>
    <property type="evidence" value="ECO:0007669"/>
    <property type="project" value="TreeGrafter"/>
</dbReference>
<dbReference type="InterPro" id="IPR013761">
    <property type="entry name" value="SAM/pointed_sf"/>
</dbReference>
<keyword evidence="2" id="KW-0539">Nucleus</keyword>
<dbReference type="Pfam" id="PF04516">
    <property type="entry name" value="CP2"/>
    <property type="match status" value="1"/>
</dbReference>
<dbReference type="Proteomes" id="UP000663877">
    <property type="component" value="Unassembled WGS sequence"/>
</dbReference>
<keyword evidence="2" id="KW-0238">DNA-binding</keyword>
<dbReference type="SUPFAM" id="SSF47769">
    <property type="entry name" value="SAM/Pointed domain"/>
    <property type="match status" value="1"/>
</dbReference>
<dbReference type="Proteomes" id="UP000663832">
    <property type="component" value="Unassembled WGS sequence"/>
</dbReference>
<dbReference type="OrthoDB" id="6029at2759"/>
<dbReference type="EMBL" id="CAJNOI010001061">
    <property type="protein sequence ID" value="CAF1378383.1"/>
    <property type="molecule type" value="Genomic_DNA"/>
</dbReference>
<dbReference type="GO" id="GO:0005634">
    <property type="term" value="C:nucleus"/>
    <property type="evidence" value="ECO:0007669"/>
    <property type="project" value="UniProtKB-SubCell"/>
</dbReference>
<dbReference type="AlphaFoldDB" id="A0A816BED4"/>
<dbReference type="InterPro" id="IPR041418">
    <property type="entry name" value="SAM_3"/>
</dbReference>
<evidence type="ECO:0000256" key="2">
    <source>
        <dbReference type="PROSITE-ProRule" id="PRU01313"/>
    </source>
</evidence>
<gene>
    <name evidence="4" type="ORF">BJG266_LOCUS36427</name>
    <name evidence="5" type="ORF">QVE165_LOCUS53421</name>
</gene>
<dbReference type="PANTHER" id="PTHR11037">
    <property type="entry name" value="TRANSCRIPTION FACTOR CP2"/>
    <property type="match status" value="1"/>
</dbReference>
<comment type="subcellular location">
    <subcellularLocation>
        <location evidence="2">Nucleus</location>
    </subcellularLocation>
</comment>
<reference evidence="5" key="1">
    <citation type="submission" date="2021-02" db="EMBL/GenBank/DDBJ databases">
        <authorList>
            <person name="Nowell W R."/>
        </authorList>
    </citation>
    <scope>NUCLEOTIDE SEQUENCE</scope>
</reference>
<keyword evidence="6" id="KW-1185">Reference proteome</keyword>
<dbReference type="InterPro" id="IPR007604">
    <property type="entry name" value="CP2"/>
</dbReference>
<dbReference type="InterPro" id="IPR040167">
    <property type="entry name" value="TF_CP2-like"/>
</dbReference>
<organism evidence="5 6">
    <name type="scientific">Adineta steineri</name>
    <dbReference type="NCBI Taxonomy" id="433720"/>
    <lineage>
        <taxon>Eukaryota</taxon>
        <taxon>Metazoa</taxon>
        <taxon>Spiralia</taxon>
        <taxon>Gnathifera</taxon>
        <taxon>Rotifera</taxon>
        <taxon>Eurotatoria</taxon>
        <taxon>Bdelloidea</taxon>
        <taxon>Adinetida</taxon>
        <taxon>Adinetidae</taxon>
        <taxon>Adineta</taxon>
    </lineage>
</organism>
<comment type="caution">
    <text evidence="5">The sequence shown here is derived from an EMBL/GenBank/DDBJ whole genome shotgun (WGS) entry which is preliminary data.</text>
</comment>